<dbReference type="Proteomes" id="UP000694395">
    <property type="component" value="Chromosome 12"/>
</dbReference>
<reference evidence="14" key="3">
    <citation type="submission" date="2025-09" db="UniProtKB">
        <authorList>
            <consortium name="Ensembl"/>
        </authorList>
    </citation>
    <scope>IDENTIFICATION</scope>
</reference>
<reference evidence="14" key="2">
    <citation type="submission" date="2025-08" db="UniProtKB">
        <authorList>
            <consortium name="Ensembl"/>
        </authorList>
    </citation>
    <scope>IDENTIFICATION</scope>
</reference>
<accession>A0A8C7TEL0</accession>
<dbReference type="GO" id="GO:0006491">
    <property type="term" value="P:N-glycan processing"/>
    <property type="evidence" value="ECO:0007669"/>
    <property type="project" value="TreeGrafter"/>
</dbReference>
<comment type="subcellular location">
    <subcellularLocation>
        <location evidence="1">Golgi apparatus membrane</location>
        <topology evidence="1">Single-pass type II membrane protein</topology>
    </subcellularLocation>
</comment>
<feature type="compositionally biased region" description="Polar residues" evidence="12">
    <location>
        <begin position="428"/>
        <end position="445"/>
    </location>
</feature>
<evidence type="ECO:0000256" key="11">
    <source>
        <dbReference type="ARBA" id="ARBA00023180"/>
    </source>
</evidence>
<keyword evidence="10" id="KW-1015">Disulfide bond</keyword>
<keyword evidence="13" id="KW-0732">Signal</keyword>
<evidence type="ECO:0000313" key="14">
    <source>
        <dbReference type="Ensembl" id="ENSOMYP00000079092.2"/>
    </source>
</evidence>
<dbReference type="FunFam" id="3.90.1480.20:FF:000001">
    <property type="entry name" value="ST8 alpha-N-acetyl-neuraminide alpha-2,8-sialyltransferase 2"/>
    <property type="match status" value="1"/>
</dbReference>
<feature type="signal peptide" evidence="13">
    <location>
        <begin position="1"/>
        <end position="19"/>
    </location>
</feature>
<dbReference type="Ensembl" id="ENSOMYT00000086186.2">
    <property type="protein sequence ID" value="ENSOMYP00000079092.2"/>
    <property type="gene ID" value="ENSOMYG00000036626.2"/>
</dbReference>
<evidence type="ECO:0000313" key="15">
    <source>
        <dbReference type="Proteomes" id="UP000694395"/>
    </source>
</evidence>
<dbReference type="InterPro" id="IPR001675">
    <property type="entry name" value="Glyco_trans_29"/>
</dbReference>
<evidence type="ECO:0000256" key="9">
    <source>
        <dbReference type="ARBA" id="ARBA00023136"/>
    </source>
</evidence>
<feature type="chain" id="PRO_5035472121" evidence="13">
    <location>
        <begin position="20"/>
        <end position="531"/>
    </location>
</feature>
<keyword evidence="4" id="KW-0808">Transferase</keyword>
<evidence type="ECO:0000256" key="5">
    <source>
        <dbReference type="ARBA" id="ARBA00022692"/>
    </source>
</evidence>
<dbReference type="InterPro" id="IPR050943">
    <property type="entry name" value="Glycosyltr_29_Sialyltrsf"/>
</dbReference>
<evidence type="ECO:0000256" key="8">
    <source>
        <dbReference type="ARBA" id="ARBA00023034"/>
    </source>
</evidence>
<dbReference type="CDD" id="cd23971">
    <property type="entry name" value="GT29_ST8SIA_mono"/>
    <property type="match status" value="1"/>
</dbReference>
<evidence type="ECO:0000256" key="4">
    <source>
        <dbReference type="ARBA" id="ARBA00022679"/>
    </source>
</evidence>
<dbReference type="PANTHER" id="PTHR11987">
    <property type="entry name" value="ALPHA-2,8-SIALYLTRANSFERASE"/>
    <property type="match status" value="1"/>
</dbReference>
<keyword evidence="9" id="KW-0472">Membrane</keyword>
<reference evidence="14" key="1">
    <citation type="submission" date="2020-07" db="EMBL/GenBank/DDBJ databases">
        <title>A long reads based de novo assembly of the rainbow trout Arlee double haploid line genome.</title>
        <authorList>
            <person name="Gao G."/>
            <person name="Palti Y."/>
        </authorList>
    </citation>
    <scope>NUCLEOTIDE SEQUENCE [LARGE SCALE GENOMIC DNA]</scope>
</reference>
<keyword evidence="6" id="KW-0735">Signal-anchor</keyword>
<sequence>MRGLFCFMLTLSILGTVLTALVWYVFRDRNVQPGIPPHKDPIMNSGPVPSGTCKGCRDTVTEKVVERYSHSWKKQEDKFRNFRSLLSNRCHGLTKAMVTQANTPLGSKVVYDGEKRKPLQVTPELFSTFAKENPFVNTTWDTCSVVGNGGILANSSCGEKIDSAQFVIRCNLPPLENGYERDVGNKTDLVTANPSILMEKYGGLQERRRPFVESLRSYGDSLMLLPAFSYGPNTPVSLRALYTIQDFDSPLRPVFLNPEYLQSLAHFWQGQGLRTVRLSTGLIVASLALELCTNVHLYGFWPFNEHPLRHQPLTNHYYDDRQSKKTVHAMPAEFDHLLRLHSQGVLRIHLGECAPMASPRCSTEMAGPQPQSPGWLSGSCHAHTGTMQHNLPDTEALGKNTEGGTEGDQGSDDTHKHFWTVQPVALHQSKSNGNPTDSKRTIQQHPKSPCQSCLVLVMWCFYTEETGIRETLMGIPNWNSQKHPLQKARKQKCYYVIYETVLFYCWFVMKSPKGDFDKHRGPLTDYPSSDK</sequence>
<comment type="similarity">
    <text evidence="2">Belongs to the glycosyltransferase 29 family.</text>
</comment>
<keyword evidence="8" id="KW-0333">Golgi apparatus</keyword>
<evidence type="ECO:0000256" key="6">
    <source>
        <dbReference type="ARBA" id="ARBA00022968"/>
    </source>
</evidence>
<evidence type="ECO:0000256" key="10">
    <source>
        <dbReference type="ARBA" id="ARBA00023157"/>
    </source>
</evidence>
<keyword evidence="15" id="KW-1185">Reference proteome</keyword>
<keyword evidence="11" id="KW-0325">Glycoprotein</keyword>
<organism evidence="14 15">
    <name type="scientific">Oncorhynchus mykiss</name>
    <name type="common">Rainbow trout</name>
    <name type="synonym">Salmo gairdneri</name>
    <dbReference type="NCBI Taxonomy" id="8022"/>
    <lineage>
        <taxon>Eukaryota</taxon>
        <taxon>Metazoa</taxon>
        <taxon>Chordata</taxon>
        <taxon>Craniata</taxon>
        <taxon>Vertebrata</taxon>
        <taxon>Euteleostomi</taxon>
        <taxon>Actinopterygii</taxon>
        <taxon>Neopterygii</taxon>
        <taxon>Teleostei</taxon>
        <taxon>Protacanthopterygii</taxon>
        <taxon>Salmoniformes</taxon>
        <taxon>Salmonidae</taxon>
        <taxon>Salmoninae</taxon>
        <taxon>Oncorhynchus</taxon>
    </lineage>
</organism>
<evidence type="ECO:0000256" key="3">
    <source>
        <dbReference type="ARBA" id="ARBA00022676"/>
    </source>
</evidence>
<dbReference type="GO" id="GO:0000139">
    <property type="term" value="C:Golgi membrane"/>
    <property type="evidence" value="ECO:0007669"/>
    <property type="project" value="UniProtKB-SubCell"/>
</dbReference>
<dbReference type="Pfam" id="PF00777">
    <property type="entry name" value="Glyco_transf_29"/>
    <property type="match status" value="1"/>
</dbReference>
<keyword evidence="3" id="KW-0328">Glycosyltransferase</keyword>
<dbReference type="GeneTree" id="ENSGT01030000234535"/>
<keyword evidence="5" id="KW-0812">Transmembrane</keyword>
<dbReference type="InterPro" id="IPR038578">
    <property type="entry name" value="GT29-like_sf"/>
</dbReference>
<feature type="region of interest" description="Disordered" evidence="12">
    <location>
        <begin position="426"/>
        <end position="445"/>
    </location>
</feature>
<evidence type="ECO:0000256" key="7">
    <source>
        <dbReference type="ARBA" id="ARBA00022989"/>
    </source>
</evidence>
<dbReference type="AlphaFoldDB" id="A0A8C7TEL0"/>
<proteinExistence type="inferred from homology"/>
<protein>
    <submittedName>
        <fullName evidence="14">ST8 alpha-N-acetyl-neuraminide alpha-2,8-sialyltransferase 6</fullName>
    </submittedName>
</protein>
<dbReference type="GO" id="GO:0009311">
    <property type="term" value="P:oligosaccharide metabolic process"/>
    <property type="evidence" value="ECO:0007669"/>
    <property type="project" value="TreeGrafter"/>
</dbReference>
<evidence type="ECO:0000256" key="2">
    <source>
        <dbReference type="ARBA" id="ARBA00006003"/>
    </source>
</evidence>
<dbReference type="PANTHER" id="PTHR11987:SF50">
    <property type="entry name" value="ALPHA-2,8-SIALYLTRANSFERASE 8F"/>
    <property type="match status" value="1"/>
</dbReference>
<evidence type="ECO:0000256" key="13">
    <source>
        <dbReference type="SAM" id="SignalP"/>
    </source>
</evidence>
<evidence type="ECO:0000256" key="12">
    <source>
        <dbReference type="SAM" id="MobiDB-lite"/>
    </source>
</evidence>
<keyword evidence="7" id="KW-1133">Transmembrane helix</keyword>
<dbReference type="GO" id="GO:0003828">
    <property type="term" value="F:alpha-N-acetylneuraminate alpha-2,8-sialyltransferase activity"/>
    <property type="evidence" value="ECO:0007669"/>
    <property type="project" value="TreeGrafter"/>
</dbReference>
<dbReference type="Gene3D" id="3.90.1480.20">
    <property type="entry name" value="Glycosyl transferase family 29"/>
    <property type="match status" value="1"/>
</dbReference>
<evidence type="ECO:0000256" key="1">
    <source>
        <dbReference type="ARBA" id="ARBA00004323"/>
    </source>
</evidence>
<name>A0A8C7TEL0_ONCMY</name>
<feature type="region of interest" description="Disordered" evidence="12">
    <location>
        <begin position="361"/>
        <end position="415"/>
    </location>
</feature>